<dbReference type="Proteomes" id="UP000219775">
    <property type="component" value="Unassembled WGS sequence"/>
</dbReference>
<gene>
    <name evidence="1" type="ORF">CN613_07725</name>
</gene>
<reference evidence="1 2" key="1">
    <citation type="submission" date="2017-09" db="EMBL/GenBank/DDBJ databases">
        <title>Large-scale bioinformatics analysis of Bacillus genomes uncovers conserved roles of natural products in bacterial physiology.</title>
        <authorList>
            <consortium name="Agbiome Team Llc"/>
            <person name="Bleich R.M."/>
            <person name="Grubbs K.J."/>
            <person name="Santa Maria K.C."/>
            <person name="Allen S.E."/>
            <person name="Farag S."/>
            <person name="Shank E.A."/>
            <person name="Bowers A."/>
        </authorList>
    </citation>
    <scope>NUCLEOTIDE SEQUENCE [LARGE SCALE GENOMIC DNA]</scope>
    <source>
        <strain evidence="1 2">AFS009893</strain>
    </source>
</reference>
<dbReference type="AlphaFoldDB" id="A0A2C3ZF91"/>
<evidence type="ECO:0000313" key="2">
    <source>
        <dbReference type="Proteomes" id="UP000219775"/>
    </source>
</evidence>
<proteinExistence type="predicted"/>
<accession>A0A2C3ZF91</accession>
<sequence>MIQNGSEELKGILKCILFIPLLKGNKTPTSKVSESKEIRWGDQLSLKARLVRANNQWGMKKPH</sequence>
<name>A0A2C3ZF91_9BACI</name>
<evidence type="ECO:0000313" key="1">
    <source>
        <dbReference type="EMBL" id="PEM70578.1"/>
    </source>
</evidence>
<organism evidence="1 2">
    <name type="scientific">Bacillus pseudomycoides</name>
    <dbReference type="NCBI Taxonomy" id="64104"/>
    <lineage>
        <taxon>Bacteria</taxon>
        <taxon>Bacillati</taxon>
        <taxon>Bacillota</taxon>
        <taxon>Bacilli</taxon>
        <taxon>Bacillales</taxon>
        <taxon>Bacillaceae</taxon>
        <taxon>Bacillus</taxon>
        <taxon>Bacillus cereus group</taxon>
    </lineage>
</organism>
<dbReference type="EMBL" id="NUDP01000033">
    <property type="protein sequence ID" value="PEM70578.1"/>
    <property type="molecule type" value="Genomic_DNA"/>
</dbReference>
<protein>
    <submittedName>
        <fullName evidence="1">Uncharacterized protein</fullName>
    </submittedName>
</protein>
<comment type="caution">
    <text evidence="1">The sequence shown here is derived from an EMBL/GenBank/DDBJ whole genome shotgun (WGS) entry which is preliminary data.</text>
</comment>